<evidence type="ECO:0000313" key="21">
    <source>
        <dbReference type="EMBL" id="CAH0383930.1"/>
    </source>
</evidence>
<dbReference type="GO" id="GO:0098793">
    <property type="term" value="C:presynapse"/>
    <property type="evidence" value="ECO:0007669"/>
    <property type="project" value="UniProtKB-SubCell"/>
</dbReference>
<dbReference type="PANTHER" id="PTHR22950">
    <property type="entry name" value="AMINO ACID TRANSPORTER"/>
    <property type="match status" value="1"/>
</dbReference>
<evidence type="ECO:0000256" key="6">
    <source>
        <dbReference type="ARBA" id="ARBA00022989"/>
    </source>
</evidence>
<dbReference type="GO" id="GO:0015187">
    <property type="term" value="F:glycine transmembrane transporter activity"/>
    <property type="evidence" value="ECO:0007669"/>
    <property type="project" value="UniProtKB-ARBA"/>
</dbReference>
<dbReference type="EMBL" id="OU963863">
    <property type="protein sequence ID" value="CAH0383930.1"/>
    <property type="molecule type" value="Genomic_DNA"/>
</dbReference>
<feature type="transmembrane region" description="Helical" evidence="19">
    <location>
        <begin position="249"/>
        <end position="266"/>
    </location>
</feature>
<evidence type="ECO:0000256" key="5">
    <source>
        <dbReference type="ARBA" id="ARBA00022775"/>
    </source>
</evidence>
<evidence type="ECO:0000256" key="19">
    <source>
        <dbReference type="SAM" id="Phobius"/>
    </source>
</evidence>
<name>A0A9P0EY63_BEMTA</name>
<organism evidence="21 22">
    <name type="scientific">Bemisia tabaci</name>
    <name type="common">Sweetpotato whitefly</name>
    <name type="synonym">Aleurodes tabaci</name>
    <dbReference type="NCBI Taxonomy" id="7038"/>
    <lineage>
        <taxon>Eukaryota</taxon>
        <taxon>Metazoa</taxon>
        <taxon>Ecdysozoa</taxon>
        <taxon>Arthropoda</taxon>
        <taxon>Hexapoda</taxon>
        <taxon>Insecta</taxon>
        <taxon>Pterygota</taxon>
        <taxon>Neoptera</taxon>
        <taxon>Paraneoptera</taxon>
        <taxon>Hemiptera</taxon>
        <taxon>Sternorrhyncha</taxon>
        <taxon>Aleyrodoidea</taxon>
        <taxon>Aleyrodidae</taxon>
        <taxon>Aleyrodinae</taxon>
        <taxon>Bemisia</taxon>
    </lineage>
</organism>
<keyword evidence="7" id="KW-0770">Synapse</keyword>
<keyword evidence="6 19" id="KW-1133">Transmembrane helix</keyword>
<keyword evidence="10" id="KW-0968">Cytoplasmic vesicle</keyword>
<comment type="catalytic activity">
    <reaction evidence="14">
        <text>4-aminobutanoate(out) + n H(+)(in) = 4-aminobutanoate(in) + n H(+)(out)</text>
        <dbReference type="Rhea" id="RHEA:70979"/>
        <dbReference type="ChEBI" id="CHEBI:15378"/>
        <dbReference type="ChEBI" id="CHEBI:59888"/>
    </reaction>
</comment>
<dbReference type="GO" id="GO:0140800">
    <property type="term" value="F:gamma-aminobutyric acid:proton antiporter activity"/>
    <property type="evidence" value="ECO:0007669"/>
    <property type="project" value="UniProtKB-ARBA"/>
</dbReference>
<feature type="transmembrane region" description="Helical" evidence="19">
    <location>
        <begin position="470"/>
        <end position="488"/>
    </location>
</feature>
<dbReference type="GO" id="GO:0051939">
    <property type="term" value="P:gamma-aminobutyric acid import"/>
    <property type="evidence" value="ECO:0007669"/>
    <property type="project" value="UniProtKB-ARBA"/>
</dbReference>
<evidence type="ECO:0000256" key="11">
    <source>
        <dbReference type="ARBA" id="ARBA00034106"/>
    </source>
</evidence>
<dbReference type="GO" id="GO:0005774">
    <property type="term" value="C:vacuolar membrane"/>
    <property type="evidence" value="ECO:0007669"/>
    <property type="project" value="TreeGrafter"/>
</dbReference>
<dbReference type="InterPro" id="IPR013057">
    <property type="entry name" value="AA_transpt_TM"/>
</dbReference>
<dbReference type="AlphaFoldDB" id="A0A9P0EY63"/>
<keyword evidence="22" id="KW-1185">Reference proteome</keyword>
<feature type="transmembrane region" description="Helical" evidence="19">
    <location>
        <begin position="156"/>
        <end position="178"/>
    </location>
</feature>
<evidence type="ECO:0000256" key="4">
    <source>
        <dbReference type="ARBA" id="ARBA00022692"/>
    </source>
</evidence>
<evidence type="ECO:0000256" key="14">
    <source>
        <dbReference type="ARBA" id="ARBA00036440"/>
    </source>
</evidence>
<dbReference type="FunFam" id="1.20.1740.10:FF:000062">
    <property type="entry name" value="Vesicular inhibitory amino acid transporter"/>
    <property type="match status" value="1"/>
</dbReference>
<dbReference type="KEGG" id="btab:109031861"/>
<protein>
    <recommendedName>
        <fullName evidence="15">Vesicular inhibitory amino acid transporter</fullName>
    </recommendedName>
    <alternativeName>
        <fullName evidence="16">Solute carrier family 32 member 1</fullName>
    </alternativeName>
    <alternativeName>
        <fullName evidence="17">Vesicular GABA transporter</fullName>
    </alternativeName>
</protein>
<comment type="catalytic activity">
    <reaction evidence="12">
        <text>beta-alanine(out) + n H(+)(in) = beta-alanine(in) + n H(+)(out)</text>
        <dbReference type="Rhea" id="RHEA:70987"/>
        <dbReference type="ChEBI" id="CHEBI:15378"/>
        <dbReference type="ChEBI" id="CHEBI:57966"/>
    </reaction>
</comment>
<dbReference type="Pfam" id="PF01490">
    <property type="entry name" value="Aa_trans"/>
    <property type="match status" value="1"/>
</dbReference>
<keyword evidence="3" id="KW-0813">Transport</keyword>
<keyword evidence="8 19" id="KW-0472">Membrane</keyword>
<proteinExistence type="inferred from homology"/>
<feature type="transmembrane region" description="Helical" evidence="19">
    <location>
        <begin position="443"/>
        <end position="464"/>
    </location>
</feature>
<dbReference type="Proteomes" id="UP001152759">
    <property type="component" value="Chromosome 2"/>
</dbReference>
<feature type="transmembrane region" description="Helical" evidence="19">
    <location>
        <begin position="500"/>
        <end position="519"/>
    </location>
</feature>
<feature type="transmembrane region" description="Helical" evidence="19">
    <location>
        <begin position="391"/>
        <end position="411"/>
    </location>
</feature>
<feature type="transmembrane region" description="Helical" evidence="19">
    <location>
        <begin position="347"/>
        <end position="371"/>
    </location>
</feature>
<evidence type="ECO:0000256" key="13">
    <source>
        <dbReference type="ARBA" id="ARBA00035961"/>
    </source>
</evidence>
<evidence type="ECO:0000256" key="12">
    <source>
        <dbReference type="ARBA" id="ARBA00035892"/>
    </source>
</evidence>
<evidence type="ECO:0000256" key="17">
    <source>
        <dbReference type="ARBA" id="ARBA00042394"/>
    </source>
</evidence>
<keyword evidence="9" id="KW-0966">Cell projection</keyword>
<dbReference type="GO" id="GO:0030659">
    <property type="term" value="C:cytoplasmic vesicle membrane"/>
    <property type="evidence" value="ECO:0007669"/>
    <property type="project" value="UniProtKB-SubCell"/>
</dbReference>
<evidence type="ECO:0000256" key="16">
    <source>
        <dbReference type="ARBA" id="ARBA00041574"/>
    </source>
</evidence>
<evidence type="ECO:0000256" key="15">
    <source>
        <dbReference type="ARBA" id="ARBA00039542"/>
    </source>
</evidence>
<evidence type="ECO:0000259" key="20">
    <source>
        <dbReference type="Pfam" id="PF01490"/>
    </source>
</evidence>
<feature type="transmembrane region" description="Helical" evidence="19">
    <location>
        <begin position="223"/>
        <end position="243"/>
    </location>
</feature>
<evidence type="ECO:0000256" key="18">
    <source>
        <dbReference type="ARBA" id="ARBA00046163"/>
    </source>
</evidence>
<evidence type="ECO:0000313" key="22">
    <source>
        <dbReference type="Proteomes" id="UP001152759"/>
    </source>
</evidence>
<dbReference type="GO" id="GO:0006836">
    <property type="term" value="P:neurotransmitter transport"/>
    <property type="evidence" value="ECO:0007669"/>
    <property type="project" value="UniProtKB-KW"/>
</dbReference>
<evidence type="ECO:0000256" key="8">
    <source>
        <dbReference type="ARBA" id="ARBA00023136"/>
    </source>
</evidence>
<dbReference type="GO" id="GO:0015179">
    <property type="term" value="F:L-amino acid transmembrane transporter activity"/>
    <property type="evidence" value="ECO:0007669"/>
    <property type="project" value="TreeGrafter"/>
</dbReference>
<accession>A0A9P0EY63</accession>
<comment type="function">
    <text evidence="18">Antiporter that exchanges vesicular protons for cytosolic 4-aminobutanoate or to a lesser extend glycine, thus allowing their secretion from nerve terminals. The transport is equally dependent on the chemical and electrical components of the proton gradient. May also transport beta-alanine. Acidification of GABAergic synaptic vesicles is a prerequisite for 4-aminobutanoate uptake.</text>
</comment>
<sequence length="535" mass="59982">MTYFGRFYIPPISAAVNVAWATIKAVIPEDSPCVELIQKMTGQRTGEEAGGAQGKQEPNEHVNFAQFNGPKATDNTEMATMSGYGSADRGDEDGFGGKQVNFSKSRATTFESGCSFDEFGERGRHKINEWQAAWNVTNAIQGMFIVSLPFNVLRGGYWAIGAMIGTAYICCYTGKILVECLYELDTMTGERVRVRDSYVSIARECFGPLWGARIVNMAQMIELLMTCILYVVVCGDLLIGTFPEGVIDTRSWMMLVGCFLVPLGFLKSLHHVSTLSFWCTMSHIFINVIILGYCLLELPSWGWSKVKWTLDLENFPISLGVIVFSYTSQIFLPTLEGNLIDRSKFDWMLDWSHIAAAIFKSLFGYICFLTFQNDTQQVITNNLHSPAFKGLVNFFLVIKAILSYPLPYYAACDLLEKSFFKGRPETRFPTIWHMDGELKVWGLAFRVGIIVGTVLMAILIPHFIILMGFIGNFTGTMLSFIWPCYFHLKLKGDTLERKTVIFDCFVICLGCLFGIIGIYDSGSAMIKAFEIGLPF</sequence>
<evidence type="ECO:0000256" key="10">
    <source>
        <dbReference type="ARBA" id="ARBA00023329"/>
    </source>
</evidence>
<keyword evidence="5" id="KW-0532">Neurotransmitter transport</keyword>
<feature type="domain" description="Amino acid transporter transmembrane" evidence="20">
    <location>
        <begin position="125"/>
        <end position="519"/>
    </location>
</feature>
<dbReference type="GO" id="GO:0060077">
    <property type="term" value="C:inhibitory synapse"/>
    <property type="evidence" value="ECO:0007669"/>
    <property type="project" value="UniProtKB-ARBA"/>
</dbReference>
<feature type="transmembrane region" description="Helical" evidence="19">
    <location>
        <begin position="275"/>
        <end position="295"/>
    </location>
</feature>
<evidence type="ECO:0000256" key="1">
    <source>
        <dbReference type="ARBA" id="ARBA00004439"/>
    </source>
</evidence>
<evidence type="ECO:0000256" key="7">
    <source>
        <dbReference type="ARBA" id="ARBA00023018"/>
    </source>
</evidence>
<evidence type="ECO:0000256" key="3">
    <source>
        <dbReference type="ARBA" id="ARBA00022448"/>
    </source>
</evidence>
<reference evidence="21" key="1">
    <citation type="submission" date="2021-12" db="EMBL/GenBank/DDBJ databases">
        <authorList>
            <person name="King R."/>
        </authorList>
    </citation>
    <scope>NUCLEOTIDE SEQUENCE</scope>
</reference>
<evidence type="ECO:0000256" key="9">
    <source>
        <dbReference type="ARBA" id="ARBA00023273"/>
    </source>
</evidence>
<comment type="subcellular location">
    <subcellularLocation>
        <location evidence="1">Cytoplasmic vesicle membrane</location>
        <topology evidence="1">Multi-pass membrane protein</topology>
    </subcellularLocation>
    <subcellularLocation>
        <location evidence="11">Presynapse</location>
    </subcellularLocation>
</comment>
<dbReference type="OrthoDB" id="6021076at2759"/>
<dbReference type="PANTHER" id="PTHR22950:SF689">
    <property type="entry name" value="VESICULAR INHIBITORY AMINO ACID TRANSPORTER"/>
    <property type="match status" value="1"/>
</dbReference>
<comment type="similarity">
    <text evidence="2">Belongs to the amino acid/polyamine transporter 2 family.</text>
</comment>
<comment type="catalytic activity">
    <reaction evidence="13">
        <text>glycine(out) + n H(+)(in) = glycine(in) + n H(+)(out)</text>
        <dbReference type="Rhea" id="RHEA:70983"/>
        <dbReference type="ChEBI" id="CHEBI:15378"/>
        <dbReference type="ChEBI" id="CHEBI:57305"/>
    </reaction>
</comment>
<keyword evidence="4 19" id="KW-0812">Transmembrane</keyword>
<evidence type="ECO:0000256" key="2">
    <source>
        <dbReference type="ARBA" id="ARBA00008066"/>
    </source>
</evidence>
<gene>
    <name evidence="21" type="ORF">BEMITA_LOCUS3319</name>
</gene>